<dbReference type="GeneID" id="303304338"/>
<name>A0ABQ2DL17_9MICC</name>
<evidence type="ECO:0000256" key="1">
    <source>
        <dbReference type="SAM" id="MobiDB-lite"/>
    </source>
</evidence>
<dbReference type="InterPro" id="IPR022062">
    <property type="entry name" value="DUF3618"/>
</dbReference>
<dbReference type="EMBL" id="BMKX01000004">
    <property type="protein sequence ID" value="GGJ61058.1"/>
    <property type="molecule type" value="Genomic_DNA"/>
</dbReference>
<comment type="caution">
    <text evidence="2">The sequence shown here is derived from an EMBL/GenBank/DDBJ whole genome shotgun (WGS) entry which is preliminary data.</text>
</comment>
<keyword evidence="3" id="KW-1185">Reference proteome</keyword>
<organism evidence="2 3">
    <name type="scientific">Glutamicibacter ardleyensis</name>
    <dbReference type="NCBI Taxonomy" id="225894"/>
    <lineage>
        <taxon>Bacteria</taxon>
        <taxon>Bacillati</taxon>
        <taxon>Actinomycetota</taxon>
        <taxon>Actinomycetes</taxon>
        <taxon>Micrococcales</taxon>
        <taxon>Micrococcaceae</taxon>
        <taxon>Glutamicibacter</taxon>
    </lineage>
</organism>
<dbReference type="Pfam" id="PF12277">
    <property type="entry name" value="DUF3618"/>
    <property type="match status" value="1"/>
</dbReference>
<dbReference type="SUPFAM" id="SSF58113">
    <property type="entry name" value="Apolipoprotein A-I"/>
    <property type="match status" value="1"/>
</dbReference>
<dbReference type="Gene3D" id="1.20.5.1230">
    <property type="entry name" value="Apolipoprotein A-I"/>
    <property type="match status" value="1"/>
</dbReference>
<feature type="region of interest" description="Disordered" evidence="1">
    <location>
        <begin position="143"/>
        <end position="192"/>
    </location>
</feature>
<dbReference type="Proteomes" id="UP000606115">
    <property type="component" value="Unassembled WGS sequence"/>
</dbReference>
<evidence type="ECO:0000313" key="2">
    <source>
        <dbReference type="EMBL" id="GGJ61058.1"/>
    </source>
</evidence>
<feature type="compositionally biased region" description="Basic and acidic residues" evidence="1">
    <location>
        <begin position="38"/>
        <end position="81"/>
    </location>
</feature>
<evidence type="ECO:0000313" key="3">
    <source>
        <dbReference type="Proteomes" id="UP000606115"/>
    </source>
</evidence>
<protein>
    <recommendedName>
        <fullName evidence="4">DUF3618 domain-containing protein</fullName>
    </recommendedName>
</protein>
<dbReference type="RefSeq" id="WP_188685425.1">
    <property type="nucleotide sequence ID" value="NZ_BMKX01000004.1"/>
</dbReference>
<proteinExistence type="predicted"/>
<reference evidence="3" key="1">
    <citation type="journal article" date="2019" name="Int. J. Syst. Evol. Microbiol.">
        <title>The Global Catalogue of Microorganisms (GCM) 10K type strain sequencing project: providing services to taxonomists for standard genome sequencing and annotation.</title>
        <authorList>
            <consortium name="The Broad Institute Genomics Platform"/>
            <consortium name="The Broad Institute Genome Sequencing Center for Infectious Disease"/>
            <person name="Wu L."/>
            <person name="Ma J."/>
        </authorList>
    </citation>
    <scope>NUCLEOTIDE SEQUENCE [LARGE SCALE GENOMIC DNA]</scope>
    <source>
        <strain evidence="3">CGMCC 1.3685</strain>
    </source>
</reference>
<feature type="compositionally biased region" description="Polar residues" evidence="1">
    <location>
        <begin position="181"/>
        <end position="192"/>
    </location>
</feature>
<accession>A0ABQ2DL17</accession>
<sequence>MSKNADELRADIAQTREGLRNDVDAIVDKASPTRIAHRQSEKFKNSVTKVKESVMGRGEEMSERTQHLGHETSEAVHDAPHKVADQTRGNPLAAGLIAFGAGLLASSMIPSTRAEEELVGKAKDKVEPLATELTETAKQIAQDMKEPVATAAEELKDSSQQSMDRVKSEASSETEHLQHEAQGSINDYRNQS</sequence>
<evidence type="ECO:0008006" key="4">
    <source>
        <dbReference type="Google" id="ProtNLM"/>
    </source>
</evidence>
<feature type="region of interest" description="Disordered" evidence="1">
    <location>
        <begin position="36"/>
        <end position="81"/>
    </location>
</feature>
<gene>
    <name evidence="2" type="ORF">GCM10007173_19770</name>
</gene>
<feature type="compositionally biased region" description="Basic and acidic residues" evidence="1">
    <location>
        <begin position="164"/>
        <end position="179"/>
    </location>
</feature>